<accession>A0A1C2J485</accession>
<evidence type="ECO:0000313" key="2">
    <source>
        <dbReference type="Proteomes" id="UP000094893"/>
    </source>
</evidence>
<dbReference type="InterPro" id="IPR027417">
    <property type="entry name" value="P-loop_NTPase"/>
</dbReference>
<dbReference type="EMBL" id="LWSA01000229">
    <property type="protein sequence ID" value="OCX69661.1"/>
    <property type="molecule type" value="Genomic_DNA"/>
</dbReference>
<evidence type="ECO:0008006" key="3">
    <source>
        <dbReference type="Google" id="ProtNLM"/>
    </source>
</evidence>
<protein>
    <recommendedName>
        <fullName evidence="3">Mobilization protein</fullName>
    </recommendedName>
</protein>
<dbReference type="SUPFAM" id="SSF52540">
    <property type="entry name" value="P-loop containing nucleoside triphosphate hydrolases"/>
    <property type="match status" value="1"/>
</dbReference>
<sequence>MKTLYFSHGDKGGCGKSVLAAFIVERLLNDYGSVHLVESDPSQPDLATRYEGVPGVSVGFLPLNRAGDSENAVSKFGKWLEAQNAEHVVVNLPAGASETLDDMGDMIRDLSDGLGYRLVITYSLEKNGLAADMLEKSFKSGLMSFAAPEDRFVVYPLFKGEVGEFAWVEHPARKNNGCNEIQMPVMKNADAWKKLEATPGRIADLVDKNCRPAGWGITDQSGVVRFYNAAMTAISPIFEEA</sequence>
<proteinExistence type="predicted"/>
<dbReference type="RefSeq" id="WP_024895101.1">
    <property type="nucleotide sequence ID" value="NZ_LWRZ01000123.1"/>
</dbReference>
<dbReference type="AlphaFoldDB" id="A0A1C2J485"/>
<evidence type="ECO:0000313" key="1">
    <source>
        <dbReference type="EMBL" id="OCX69661.1"/>
    </source>
</evidence>
<dbReference type="Proteomes" id="UP000094893">
    <property type="component" value="Unassembled WGS sequence"/>
</dbReference>
<reference evidence="1 2" key="1">
    <citation type="journal article" date="2016" name="Int. J. Mol. Sci.">
        <title>Comparative genomics of the extreme acidophile Acidithiobacillus thiooxidans reveals intraspecific divergence and niche adaptation.</title>
        <authorList>
            <person name="Zhang X."/>
            <person name="Feng X."/>
            <person name="Tao J."/>
            <person name="Ma L."/>
            <person name="Xiao Y."/>
            <person name="Liang Y."/>
            <person name="Liu X."/>
            <person name="Yin H."/>
        </authorList>
    </citation>
    <scope>NUCLEOTIDE SEQUENCE [LARGE SCALE GENOMIC DNA]</scope>
    <source>
        <strain evidence="1 2">A02</strain>
    </source>
</reference>
<comment type="caution">
    <text evidence="1">The sequence shown here is derived from an EMBL/GenBank/DDBJ whole genome shotgun (WGS) entry which is preliminary data.</text>
</comment>
<gene>
    <name evidence="1" type="ORF">A6P07_16000</name>
</gene>
<name>A0A1C2J485_ACITH</name>
<organism evidence="1 2">
    <name type="scientific">Acidithiobacillus thiooxidans</name>
    <name type="common">Thiobacillus thiooxidans</name>
    <dbReference type="NCBI Taxonomy" id="930"/>
    <lineage>
        <taxon>Bacteria</taxon>
        <taxon>Pseudomonadati</taxon>
        <taxon>Pseudomonadota</taxon>
        <taxon>Acidithiobacillia</taxon>
        <taxon>Acidithiobacillales</taxon>
        <taxon>Acidithiobacillaceae</taxon>
        <taxon>Acidithiobacillus</taxon>
    </lineage>
</organism>